<evidence type="ECO:0000313" key="3">
    <source>
        <dbReference type="EMBL" id="GAA1562225.1"/>
    </source>
</evidence>
<accession>A0ABN2CPP0</accession>
<evidence type="ECO:0000256" key="1">
    <source>
        <dbReference type="ARBA" id="ARBA00008853"/>
    </source>
</evidence>
<evidence type="ECO:0000259" key="2">
    <source>
        <dbReference type="Pfam" id="PF08450"/>
    </source>
</evidence>
<dbReference type="PANTHER" id="PTHR10907:SF47">
    <property type="entry name" value="REGUCALCIN"/>
    <property type="match status" value="1"/>
</dbReference>
<comment type="caution">
    <text evidence="3">The sequence shown here is derived from an EMBL/GenBank/DDBJ whole genome shotgun (WGS) entry which is preliminary data.</text>
</comment>
<protein>
    <submittedName>
        <fullName evidence="3">SMP-30/gluconolactonase/LRE family protein</fullName>
    </submittedName>
</protein>
<dbReference type="Pfam" id="PF08450">
    <property type="entry name" value="SGL"/>
    <property type="match status" value="1"/>
</dbReference>
<evidence type="ECO:0000313" key="4">
    <source>
        <dbReference type="Proteomes" id="UP001501705"/>
    </source>
</evidence>
<dbReference type="InterPro" id="IPR013658">
    <property type="entry name" value="SGL"/>
</dbReference>
<dbReference type="EMBL" id="BAAAPH010000005">
    <property type="protein sequence ID" value="GAA1562225.1"/>
    <property type="molecule type" value="Genomic_DNA"/>
</dbReference>
<dbReference type="RefSeq" id="WP_344232992.1">
    <property type="nucleotide sequence ID" value="NZ_BAAAPH010000005.1"/>
</dbReference>
<dbReference type="InterPro" id="IPR011042">
    <property type="entry name" value="6-blade_b-propeller_TolB-like"/>
</dbReference>
<dbReference type="PANTHER" id="PTHR10907">
    <property type="entry name" value="REGUCALCIN"/>
    <property type="match status" value="1"/>
</dbReference>
<comment type="similarity">
    <text evidence="1">Belongs to the SMP-30/CGR1 family.</text>
</comment>
<keyword evidence="4" id="KW-1185">Reference proteome</keyword>
<dbReference type="SUPFAM" id="SSF63829">
    <property type="entry name" value="Calcium-dependent phosphotriesterase"/>
    <property type="match status" value="1"/>
</dbReference>
<reference evidence="3 4" key="1">
    <citation type="journal article" date="2019" name="Int. J. Syst. Evol. Microbiol.">
        <title>The Global Catalogue of Microorganisms (GCM) 10K type strain sequencing project: providing services to taxonomists for standard genome sequencing and annotation.</title>
        <authorList>
            <consortium name="The Broad Institute Genomics Platform"/>
            <consortium name="The Broad Institute Genome Sequencing Center for Infectious Disease"/>
            <person name="Wu L."/>
            <person name="Ma J."/>
        </authorList>
    </citation>
    <scope>NUCLEOTIDE SEQUENCE [LARGE SCALE GENOMIC DNA]</scope>
    <source>
        <strain evidence="3 4">JCM 15572</strain>
    </source>
</reference>
<sequence>MSGVADQRIGCEGLLRVGGECLEGPCWDGRTGRLWFVDIPRGTIFAYGWSDRRLERIEAGEAVSAVIPRVEGGEVVACRRGVATLAGDDLRLGMLIDEDISWMRTNDAKCDPYGRLWVGTMADDASPRSGSLYRISADWSRTTVLTGVSISNGLGWSPDGRRMYYIDSPIKTVDVLDYDPGTGDAVDRRVLIDTSEYAGMPDGLAVDAEGCLWVAFFGGGAVRRFSPGGSLLATIEVPDRHVTSCAFAGEELDHLVITTGQGPDSATGGNLFVARPGVPGLPTAAFAG</sequence>
<name>A0ABN2CPP0_9ACTN</name>
<gene>
    <name evidence="3" type="ORF">GCM10009804_18660</name>
</gene>
<proteinExistence type="inferred from homology"/>
<dbReference type="Gene3D" id="2.120.10.30">
    <property type="entry name" value="TolB, C-terminal domain"/>
    <property type="match status" value="1"/>
</dbReference>
<dbReference type="Proteomes" id="UP001501705">
    <property type="component" value="Unassembled WGS sequence"/>
</dbReference>
<dbReference type="PRINTS" id="PR01790">
    <property type="entry name" value="SMP30FAMILY"/>
</dbReference>
<organism evidence="3 4">
    <name type="scientific">Kribbella hippodromi</name>
    <dbReference type="NCBI Taxonomy" id="434347"/>
    <lineage>
        <taxon>Bacteria</taxon>
        <taxon>Bacillati</taxon>
        <taxon>Actinomycetota</taxon>
        <taxon>Actinomycetes</taxon>
        <taxon>Propionibacteriales</taxon>
        <taxon>Kribbellaceae</taxon>
        <taxon>Kribbella</taxon>
    </lineage>
</organism>
<feature type="domain" description="SMP-30/Gluconolactonase/LRE-like region" evidence="2">
    <location>
        <begin position="23"/>
        <end position="260"/>
    </location>
</feature>
<dbReference type="InterPro" id="IPR005511">
    <property type="entry name" value="SMP-30"/>
</dbReference>